<gene>
    <name evidence="2" type="ORF">OKJ99_00080</name>
</gene>
<keyword evidence="3" id="KW-1185">Reference proteome</keyword>
<protein>
    <submittedName>
        <fullName evidence="2">Uncharacterized protein</fullName>
    </submittedName>
</protein>
<name>A0ABU6EVZ5_9ACTN</name>
<dbReference type="Proteomes" id="UP001354931">
    <property type="component" value="Unassembled WGS sequence"/>
</dbReference>
<proteinExistence type="predicted"/>
<comment type="caution">
    <text evidence="2">The sequence shown here is derived from an EMBL/GenBank/DDBJ whole genome shotgun (WGS) entry which is preliminary data.</text>
</comment>
<organism evidence="2 3">
    <name type="scientific">Streptomyces endophyticus</name>
    <dbReference type="NCBI Taxonomy" id="714166"/>
    <lineage>
        <taxon>Bacteria</taxon>
        <taxon>Bacillati</taxon>
        <taxon>Actinomycetota</taxon>
        <taxon>Actinomycetes</taxon>
        <taxon>Kitasatosporales</taxon>
        <taxon>Streptomycetaceae</taxon>
        <taxon>Streptomyces</taxon>
    </lineage>
</organism>
<dbReference type="EMBL" id="JAOZYC010000001">
    <property type="protein sequence ID" value="MEB8335920.1"/>
    <property type="molecule type" value="Genomic_DNA"/>
</dbReference>
<accession>A0ABU6EVZ5</accession>
<evidence type="ECO:0000313" key="3">
    <source>
        <dbReference type="Proteomes" id="UP001354931"/>
    </source>
</evidence>
<sequence length="107" mass="11250">MRQPHRAMTGPAISGATTAPKELDEEIQPLAVIRSREPVRSATAFIAAAGKMPCPAPNSTRITTSAANDQAVPVSAVNTDQMSIAHSRIRLDPNRSASSPPGIWHAA</sequence>
<reference evidence="2 3" key="1">
    <citation type="submission" date="2022-10" db="EMBL/GenBank/DDBJ databases">
        <authorList>
            <person name="Xie J."/>
            <person name="Shen N."/>
        </authorList>
    </citation>
    <scope>NUCLEOTIDE SEQUENCE [LARGE SCALE GENOMIC DNA]</scope>
    <source>
        <strain evidence="2 3">YIM65594</strain>
    </source>
</reference>
<evidence type="ECO:0000313" key="2">
    <source>
        <dbReference type="EMBL" id="MEB8335920.1"/>
    </source>
</evidence>
<feature type="region of interest" description="Disordered" evidence="1">
    <location>
        <begin position="1"/>
        <end position="22"/>
    </location>
</feature>
<evidence type="ECO:0000256" key="1">
    <source>
        <dbReference type="SAM" id="MobiDB-lite"/>
    </source>
</evidence>